<dbReference type="GO" id="GO:0019867">
    <property type="term" value="C:outer membrane"/>
    <property type="evidence" value="ECO:0007669"/>
    <property type="project" value="InterPro"/>
</dbReference>
<keyword evidence="1 6" id="KW-0732">Signal</keyword>
<evidence type="ECO:0000256" key="3">
    <source>
        <dbReference type="ARBA" id="ARBA00023139"/>
    </source>
</evidence>
<proteinExistence type="predicted"/>
<evidence type="ECO:0000256" key="4">
    <source>
        <dbReference type="ARBA" id="ARBA00023237"/>
    </source>
</evidence>
<protein>
    <submittedName>
        <fullName evidence="7">Outer membrane lipoprotein LptE/RlpB (LPS assembly)</fullName>
    </submittedName>
</protein>
<dbReference type="Gene3D" id="3.30.160.150">
    <property type="entry name" value="Lipoprotein like domain"/>
    <property type="match status" value="1"/>
</dbReference>
<sequence length="270" mass="29818">MRFKVFAVGVMLLGLSACGFHIPNQNRLGSSLTEIDVTGAYHNQFYKLVVQKLQVRGVKVNYQGTANRDFKGRDNVPTLEIAAPQVSLPIVSVNAFGSAKEYNMVVTTSAILKVPNHSKPIIIRNGISRLTLNKGDNSLASANERRILLEESLEELSDQMIRRINYLGKQSDPDSSKVTPAQLVLAKDEDNNEVYIDNSPSMTLLDALKAQQTQEEIDSDSVALSELNNGLRVLNPEKKYELPKAKIKMVNEAPDDLTEEGFIKKGSSSK</sequence>
<dbReference type="EMBL" id="FUXX01000004">
    <property type="protein sequence ID" value="SKA58358.1"/>
    <property type="molecule type" value="Genomic_DNA"/>
</dbReference>
<keyword evidence="3" id="KW-0564">Palmitate</keyword>
<evidence type="ECO:0000256" key="1">
    <source>
        <dbReference type="ARBA" id="ARBA00022729"/>
    </source>
</evidence>
<gene>
    <name evidence="7" type="ORF">SAMN02745213_00413</name>
</gene>
<dbReference type="Proteomes" id="UP000242432">
    <property type="component" value="Unassembled WGS sequence"/>
</dbReference>
<dbReference type="STRING" id="83771.SAMN02910357_01353"/>
<dbReference type="PANTHER" id="PTHR38098:SF1">
    <property type="entry name" value="LPS-ASSEMBLY LIPOPROTEIN LPTE"/>
    <property type="match status" value="1"/>
</dbReference>
<evidence type="ECO:0000313" key="7">
    <source>
        <dbReference type="EMBL" id="SKA58358.1"/>
    </source>
</evidence>
<reference evidence="8" key="1">
    <citation type="submission" date="2017-02" db="EMBL/GenBank/DDBJ databases">
        <authorList>
            <person name="Varghese N."/>
            <person name="Submissions S."/>
        </authorList>
    </citation>
    <scope>NUCLEOTIDE SEQUENCE [LARGE SCALE GENOMIC DNA]</scope>
    <source>
        <strain evidence="8">DSM 3072</strain>
    </source>
</reference>
<evidence type="ECO:0000313" key="8">
    <source>
        <dbReference type="Proteomes" id="UP000242432"/>
    </source>
</evidence>
<evidence type="ECO:0000256" key="2">
    <source>
        <dbReference type="ARBA" id="ARBA00023136"/>
    </source>
</evidence>
<dbReference type="GO" id="GO:1990351">
    <property type="term" value="C:transporter complex"/>
    <property type="evidence" value="ECO:0007669"/>
    <property type="project" value="TreeGrafter"/>
</dbReference>
<name>A0A1T4V0I3_9GAMM</name>
<dbReference type="Pfam" id="PF04390">
    <property type="entry name" value="LptE"/>
    <property type="match status" value="1"/>
</dbReference>
<dbReference type="AlphaFoldDB" id="A0A1T4V0I3"/>
<keyword evidence="5 7" id="KW-0449">Lipoprotein</keyword>
<organism evidence="7 8">
    <name type="scientific">Succinivibrio dextrinosolvens DSM 3072</name>
    <dbReference type="NCBI Taxonomy" id="1123324"/>
    <lineage>
        <taxon>Bacteria</taxon>
        <taxon>Pseudomonadati</taxon>
        <taxon>Pseudomonadota</taxon>
        <taxon>Gammaproteobacteria</taxon>
        <taxon>Aeromonadales</taxon>
        <taxon>Succinivibrionaceae</taxon>
        <taxon>Succinivibrio</taxon>
    </lineage>
</organism>
<dbReference type="GO" id="GO:0001530">
    <property type="term" value="F:lipopolysaccharide binding"/>
    <property type="evidence" value="ECO:0007669"/>
    <property type="project" value="TreeGrafter"/>
</dbReference>
<dbReference type="PANTHER" id="PTHR38098">
    <property type="entry name" value="LPS-ASSEMBLY LIPOPROTEIN LPTE"/>
    <property type="match status" value="1"/>
</dbReference>
<feature type="signal peptide" evidence="6">
    <location>
        <begin position="1"/>
        <end position="19"/>
    </location>
</feature>
<dbReference type="InterPro" id="IPR007485">
    <property type="entry name" value="LPS_assembly_LptE"/>
</dbReference>
<dbReference type="PROSITE" id="PS51257">
    <property type="entry name" value="PROKAR_LIPOPROTEIN"/>
    <property type="match status" value="1"/>
</dbReference>
<dbReference type="GO" id="GO:0015920">
    <property type="term" value="P:lipopolysaccharide transport"/>
    <property type="evidence" value="ECO:0007669"/>
    <property type="project" value="TreeGrafter"/>
</dbReference>
<dbReference type="GO" id="GO:0043165">
    <property type="term" value="P:Gram-negative-bacterium-type cell outer membrane assembly"/>
    <property type="evidence" value="ECO:0007669"/>
    <property type="project" value="InterPro"/>
</dbReference>
<evidence type="ECO:0000256" key="6">
    <source>
        <dbReference type="SAM" id="SignalP"/>
    </source>
</evidence>
<feature type="chain" id="PRO_5012504569" evidence="6">
    <location>
        <begin position="20"/>
        <end position="270"/>
    </location>
</feature>
<keyword evidence="2" id="KW-0472">Membrane</keyword>
<keyword evidence="8" id="KW-1185">Reference proteome</keyword>
<accession>A0A1T4V0I3</accession>
<dbReference type="RefSeq" id="WP_078928002.1">
    <property type="nucleotide sequence ID" value="NZ_FUXX01000004.1"/>
</dbReference>
<keyword evidence="4" id="KW-0998">Cell outer membrane</keyword>
<evidence type="ECO:0000256" key="5">
    <source>
        <dbReference type="ARBA" id="ARBA00023288"/>
    </source>
</evidence>